<name>A0A7R9PWN7_9ACAR</name>
<dbReference type="Proteomes" id="UP000759131">
    <property type="component" value="Unassembled WGS sequence"/>
</dbReference>
<feature type="region of interest" description="Disordered" evidence="1">
    <location>
        <begin position="121"/>
        <end position="166"/>
    </location>
</feature>
<organism evidence="2">
    <name type="scientific">Medioppia subpectinata</name>
    <dbReference type="NCBI Taxonomy" id="1979941"/>
    <lineage>
        <taxon>Eukaryota</taxon>
        <taxon>Metazoa</taxon>
        <taxon>Ecdysozoa</taxon>
        <taxon>Arthropoda</taxon>
        <taxon>Chelicerata</taxon>
        <taxon>Arachnida</taxon>
        <taxon>Acari</taxon>
        <taxon>Acariformes</taxon>
        <taxon>Sarcoptiformes</taxon>
        <taxon>Oribatida</taxon>
        <taxon>Brachypylina</taxon>
        <taxon>Oppioidea</taxon>
        <taxon>Oppiidae</taxon>
        <taxon>Medioppia</taxon>
    </lineage>
</organism>
<gene>
    <name evidence="2" type="ORF">OSB1V03_LOCUS4142</name>
</gene>
<dbReference type="EMBL" id="CAJPIZ010001825">
    <property type="protein sequence ID" value="CAG2104121.1"/>
    <property type="molecule type" value="Genomic_DNA"/>
</dbReference>
<feature type="compositionally biased region" description="Basic and acidic residues" evidence="1">
    <location>
        <begin position="1"/>
        <end position="21"/>
    </location>
</feature>
<protein>
    <submittedName>
        <fullName evidence="2">Uncharacterized protein</fullName>
    </submittedName>
</protein>
<proteinExistence type="predicted"/>
<accession>A0A7R9PWN7</accession>
<dbReference type="AlphaFoldDB" id="A0A7R9PWN7"/>
<evidence type="ECO:0000256" key="1">
    <source>
        <dbReference type="SAM" id="MobiDB-lite"/>
    </source>
</evidence>
<sequence>MATNHKNNENKTTGDESHEVVIDSQPTSGHKIGQKLTEEEELAALGLKPNSSSADPCACLCCVFCVEMCLAPTGGAPPVPAHIRMQRKAVGLHNWDNDSNDGDNSHDGDFDWAVSLSNNIMGDNSGGGGGGHHHDGGDGGHDGGCDGGGGDGGGGGGGGGDGGGGD</sequence>
<feature type="compositionally biased region" description="Gly residues" evidence="1">
    <location>
        <begin position="145"/>
        <end position="166"/>
    </location>
</feature>
<feature type="compositionally biased region" description="Basic and acidic residues" evidence="1">
    <location>
        <begin position="132"/>
        <end position="144"/>
    </location>
</feature>
<keyword evidence="3" id="KW-1185">Reference proteome</keyword>
<dbReference type="EMBL" id="OC856400">
    <property type="protein sequence ID" value="CAD7623691.1"/>
    <property type="molecule type" value="Genomic_DNA"/>
</dbReference>
<evidence type="ECO:0000313" key="3">
    <source>
        <dbReference type="Proteomes" id="UP000759131"/>
    </source>
</evidence>
<reference evidence="2" key="1">
    <citation type="submission" date="2020-11" db="EMBL/GenBank/DDBJ databases">
        <authorList>
            <person name="Tran Van P."/>
        </authorList>
    </citation>
    <scope>NUCLEOTIDE SEQUENCE</scope>
</reference>
<feature type="region of interest" description="Disordered" evidence="1">
    <location>
        <begin position="1"/>
        <end position="35"/>
    </location>
</feature>
<evidence type="ECO:0000313" key="2">
    <source>
        <dbReference type="EMBL" id="CAD7623691.1"/>
    </source>
</evidence>